<dbReference type="STRING" id="633440.SAMN05421869_117120"/>
<dbReference type="AlphaFoldDB" id="A0A1G9DF95"/>
<reference evidence="2 3" key="1">
    <citation type="submission" date="2016-10" db="EMBL/GenBank/DDBJ databases">
        <authorList>
            <person name="de Groot N.N."/>
        </authorList>
    </citation>
    <scope>NUCLEOTIDE SEQUENCE [LARGE SCALE GENOMIC DNA]</scope>
    <source>
        <strain evidence="2 3">CGMCC 4.6533</strain>
    </source>
</reference>
<keyword evidence="3" id="KW-1185">Reference proteome</keyword>
<feature type="compositionally biased region" description="Polar residues" evidence="1">
    <location>
        <begin position="34"/>
        <end position="77"/>
    </location>
</feature>
<evidence type="ECO:0000313" key="2">
    <source>
        <dbReference type="EMBL" id="SDK62536.1"/>
    </source>
</evidence>
<evidence type="ECO:0000313" key="3">
    <source>
        <dbReference type="Proteomes" id="UP000199202"/>
    </source>
</evidence>
<organism evidence="2 3">
    <name type="scientific">Nonomuraea jiangxiensis</name>
    <dbReference type="NCBI Taxonomy" id="633440"/>
    <lineage>
        <taxon>Bacteria</taxon>
        <taxon>Bacillati</taxon>
        <taxon>Actinomycetota</taxon>
        <taxon>Actinomycetes</taxon>
        <taxon>Streptosporangiales</taxon>
        <taxon>Streptosporangiaceae</taxon>
        <taxon>Nonomuraea</taxon>
    </lineage>
</organism>
<gene>
    <name evidence="2" type="ORF">SAMN05421869_117120</name>
</gene>
<proteinExistence type="predicted"/>
<name>A0A1G9DF95_9ACTN</name>
<protein>
    <submittedName>
        <fullName evidence="2">Uncharacterized protein</fullName>
    </submittedName>
</protein>
<accession>A0A1G9DF95</accession>
<dbReference type="Proteomes" id="UP000199202">
    <property type="component" value="Unassembled WGS sequence"/>
</dbReference>
<evidence type="ECO:0000256" key="1">
    <source>
        <dbReference type="SAM" id="MobiDB-lite"/>
    </source>
</evidence>
<dbReference type="EMBL" id="FNDJ01000017">
    <property type="protein sequence ID" value="SDK62536.1"/>
    <property type="molecule type" value="Genomic_DNA"/>
</dbReference>
<feature type="region of interest" description="Disordered" evidence="1">
    <location>
        <begin position="32"/>
        <end position="85"/>
    </location>
</feature>
<sequence length="85" mass="8615">MMGNTSGCRCVSQTGGAAVGVARFTLMPPACRRSMTSSSQPNSYLPGSGSSEAQAKTPSETVLTPASCMSRTSSRHTAGSHCSGL</sequence>